<dbReference type="Proteomes" id="UP001278188">
    <property type="component" value="Unassembled WGS sequence"/>
</dbReference>
<evidence type="ECO:0000313" key="3">
    <source>
        <dbReference type="Proteomes" id="UP001278188"/>
    </source>
</evidence>
<dbReference type="Pfam" id="PF24390">
    <property type="entry name" value="PRTase-CE"/>
    <property type="match status" value="1"/>
</dbReference>
<reference evidence="2 3" key="1">
    <citation type="submission" date="2023-06" db="EMBL/GenBank/DDBJ databases">
        <title>Genomic Analysis of Acinetobacter Strains Recovered from South Australian Aquatic Samples provides Insights into the Circulation of Antibiotic Resistance determinants in the Environment.</title>
        <authorList>
            <person name="Tobin L."/>
            <person name="Jarocki V.M."/>
            <person name="Kenyon J."/>
            <person name="Drigo B."/>
            <person name="Donner E."/>
            <person name="Djordjevic S.P."/>
            <person name="Hamidian M."/>
        </authorList>
    </citation>
    <scope>NUCLEOTIDE SEQUENCE [LARGE SCALE GENOMIC DNA]</scope>
    <source>
        <strain evidence="2 3">SAAc652</strain>
    </source>
</reference>
<comment type="caution">
    <text evidence="2">The sequence shown here is derived from an EMBL/GenBank/DDBJ whole genome shotgun (WGS) entry which is preliminary data.</text>
</comment>
<evidence type="ECO:0000259" key="1">
    <source>
        <dbReference type="Pfam" id="PF24390"/>
    </source>
</evidence>
<dbReference type="RefSeq" id="WP_317081363.1">
    <property type="nucleotide sequence ID" value="NZ_JASVDY010000001.1"/>
</dbReference>
<evidence type="ECO:0000313" key="2">
    <source>
        <dbReference type="EMBL" id="MDV2467669.1"/>
    </source>
</evidence>
<organism evidence="2 3">
    <name type="scientific">Acinetobacter chinensis</name>
    <dbReference type="NCBI Taxonomy" id="2004650"/>
    <lineage>
        <taxon>Bacteria</taxon>
        <taxon>Pseudomonadati</taxon>
        <taxon>Pseudomonadota</taxon>
        <taxon>Gammaproteobacteria</taxon>
        <taxon>Moraxellales</taxon>
        <taxon>Moraxellaceae</taxon>
        <taxon>Acinetobacter</taxon>
    </lineage>
</organism>
<gene>
    <name evidence="2" type="ORF">QR674_01550</name>
</gene>
<sequence length="569" mass="67020">MGFLGSLEEYLESNQLFSLERNFDFNLTCFQRNNKRQEKSYTDFLADGLIERADNFYNKFCFLNECLGRCEDEEKFIEIIDACFNLLKYEENSVLHNYLFHVISITDDEILHKNIKYFEKNFMDFLYDKNYIDICSINSLMFTYLVLLHNLKIGGNLNIFQQFITSYKLWSSKFWSDTKLERKKNYGILIYQIQKFHNARDAYLDLEIYTVYDAIAEAYKNVGDVIHSEIFCDLSNELKDSLISSQQLHRTKQFKLLNNDDHHKIKNVFYRINSYRKPITIEILYDFIFQFDSIQNIRAMIKLLENLNFFTFNQLSEISENILIDQINLEANDIYICPLEANGSSFIYQYLTSHSDNLDTKYGAKLKFERSIEDVLKKSNIEDEIVIIDDCSLSGTQTSNILKELLGIREIKPHHEIHCDKIESNLLEKFRISKVNLCFCVGSSYAENVLRTLIDEQRLSNFKVYIGKYLHMTTPTDPNPGNRIFGCNSLIWDSVKQRDDLKEFCRKKGSEVLRDIAEEKGWNQEKLHLSALGYSDLQQVVVFPYSVPKTTLSILWCENENWKPLFPNT</sequence>
<proteinExistence type="predicted"/>
<dbReference type="InterPro" id="IPR056920">
    <property type="entry name" value="PRTase-CE"/>
</dbReference>
<keyword evidence="3" id="KW-1185">Reference proteome</keyword>
<feature type="domain" description="PRTase-CE" evidence="1">
    <location>
        <begin position="287"/>
        <end position="567"/>
    </location>
</feature>
<accession>A0ABU3WB83</accession>
<protein>
    <recommendedName>
        <fullName evidence="1">PRTase-CE domain-containing protein</fullName>
    </recommendedName>
</protein>
<dbReference type="EMBL" id="JASVDY010000001">
    <property type="protein sequence ID" value="MDV2467669.1"/>
    <property type="molecule type" value="Genomic_DNA"/>
</dbReference>
<name>A0ABU3WB83_9GAMM</name>